<feature type="region of interest" description="Disordered" evidence="2">
    <location>
        <begin position="1"/>
        <end position="26"/>
    </location>
</feature>
<reference evidence="4" key="1">
    <citation type="submission" date="2019-03" db="EMBL/GenBank/DDBJ databases">
        <title>Lake Tanganyika Metagenome-Assembled Genomes (MAGs).</title>
        <authorList>
            <person name="Tran P."/>
        </authorList>
    </citation>
    <scope>NUCLEOTIDE SEQUENCE</scope>
    <source>
        <strain evidence="4">M_DeepCast_400m_m2_100</strain>
    </source>
</reference>
<organism evidence="4 5">
    <name type="scientific">Eiseniibacteriota bacterium</name>
    <dbReference type="NCBI Taxonomy" id="2212470"/>
    <lineage>
        <taxon>Bacteria</taxon>
        <taxon>Candidatus Eiseniibacteriota</taxon>
    </lineage>
</organism>
<evidence type="ECO:0000313" key="5">
    <source>
        <dbReference type="Proteomes" id="UP000748308"/>
    </source>
</evidence>
<dbReference type="SUPFAM" id="SSF56235">
    <property type="entry name" value="N-terminal nucleophile aminohydrolases (Ntn hydrolases)"/>
    <property type="match status" value="1"/>
</dbReference>
<dbReference type="InterPro" id="IPR026869">
    <property type="entry name" value="EgtC-like"/>
</dbReference>
<gene>
    <name evidence="4" type="ORF">FJY75_11885</name>
</gene>
<dbReference type="Proteomes" id="UP000748308">
    <property type="component" value="Unassembled WGS sequence"/>
</dbReference>
<evidence type="ECO:0000313" key="4">
    <source>
        <dbReference type="EMBL" id="MBM3318541.1"/>
    </source>
</evidence>
<feature type="compositionally biased region" description="Low complexity" evidence="2">
    <location>
        <begin position="51"/>
        <end position="64"/>
    </location>
</feature>
<accession>A0A938BS83</accession>
<evidence type="ECO:0000256" key="1">
    <source>
        <dbReference type="ARBA" id="ARBA00022962"/>
    </source>
</evidence>
<name>A0A938BS83_UNCEI</name>
<dbReference type="InterPro" id="IPR029055">
    <property type="entry name" value="Ntn_hydrolases_N"/>
</dbReference>
<dbReference type="EMBL" id="VGIY01000393">
    <property type="protein sequence ID" value="MBM3318541.1"/>
    <property type="molecule type" value="Genomic_DNA"/>
</dbReference>
<keyword evidence="1 4" id="KW-0315">Glutamine amidotransferase</keyword>
<dbReference type="PROSITE" id="PS51278">
    <property type="entry name" value="GATASE_TYPE_2"/>
    <property type="match status" value="1"/>
</dbReference>
<dbReference type="Pfam" id="PF13230">
    <property type="entry name" value="GATase_4"/>
    <property type="match status" value="1"/>
</dbReference>
<dbReference type="Gene3D" id="3.60.20.10">
    <property type="entry name" value="Glutamine Phosphoribosylpyrophosphate, subunit 1, domain 1"/>
    <property type="match status" value="1"/>
</dbReference>
<dbReference type="InterPro" id="IPR017932">
    <property type="entry name" value="GATase_2_dom"/>
</dbReference>
<evidence type="ECO:0000256" key="2">
    <source>
        <dbReference type="SAM" id="MobiDB-lite"/>
    </source>
</evidence>
<feature type="domain" description="Glutamine amidotransferase type-2" evidence="3">
    <location>
        <begin position="82"/>
        <end position="337"/>
    </location>
</feature>
<protein>
    <submittedName>
        <fullName evidence="4">Class II glutamine amidotransferase</fullName>
    </submittedName>
</protein>
<dbReference type="AlphaFoldDB" id="A0A938BS83"/>
<evidence type="ECO:0000259" key="3">
    <source>
        <dbReference type="PROSITE" id="PS51278"/>
    </source>
</evidence>
<proteinExistence type="predicted"/>
<comment type="caution">
    <text evidence="4">The sequence shown here is derived from an EMBL/GenBank/DDBJ whole genome shotgun (WGS) entry which is preliminary data.</text>
</comment>
<feature type="region of interest" description="Disordered" evidence="2">
    <location>
        <begin position="51"/>
        <end position="76"/>
    </location>
</feature>
<sequence>MAGAASRSTSDEPRSPAGARARPRAHGLEPARVRLAALLLPAALGLGAASASGSGSPGAAAPLPGERPAAGRPVTGAPDHECHLFGYVFGAGAGSESWLRALGEDLHQQSRQGRASRDGWGFAYFLSPPLPWIARPIMLRGGAPACEDDSRWEAAIGEIADRGLAGASVVFGHVRNSSSGPDGGALPDPHPFADSLAGRWWLCAHNGATPPDTLLGWLDPAFLEAHPLDYAPLHVDSELLFRYCLQEIAAAGGVRAGLRAALGRIASGHYACNLCLTDGDTLWAAHSFPQVPFYYGPAGNGRAWWASVIPADEGAAAMENDHLYWFAPGGMGAVSYAR</sequence>